<dbReference type="EMBL" id="SJOL01009489">
    <property type="protein sequence ID" value="TGZ57208.1"/>
    <property type="molecule type" value="Genomic_DNA"/>
</dbReference>
<comment type="caution">
    <text evidence="2">The sequence shown here is derived from an EMBL/GenBank/DDBJ whole genome shotgun (WGS) entry which is preliminary data.</text>
</comment>
<evidence type="ECO:0000313" key="2">
    <source>
        <dbReference type="EMBL" id="TGZ57208.1"/>
    </source>
</evidence>
<sequence>MENSGGVASYGEFNGNLGGYHKTGPLAYHSDAADISKGLPSDGGSEEFFSNSSHSCMSAAFDEDFPVNGDEEVQTPCVSPTLDALRNISTVVKLSPRPLSSNPILDLPKSDHFNFVAKSLSDAVLRPCQYTLDKRYDESIPVRTLRRSMRENSKLNGDKCALLDKKMTLGPRPFTQIRRLENIVPCPISPLPRITSYSSSSGSLIGHINGLSFEPNGFIMSDSLSFANGIRDRPSDMLKACRSADLSHTLKNGFDDFPSEITVANAPSSMHIGGDADDTEKAPKSAPAFLCSSQPTCSSNCDATDLSNIIEDLEVRSGTSDTGESNVSGADGLRKRKHSKRSRRNRSTIKQTTAQSVRVKCEPPQSVLDSTKEHENQMMKENEGIQEEPTLNESNDADVNNEATLINRATDISQRSTTTEPPETTQEMLSIDQLPVEDSVAADGDFTLVTNKKHKRQQKLQQQLQQQQQQQVQAWIPSARTPPISTSFRPQKLTTANVRLPVPPNQSLSANKVSTSPSFRPTNLPPGDRRRFGNFNRPNAPLLNQVRRPTPNSGPHRPSMHSSDTSVPLIKTTVSSQPPLDCKVPQPLTKAQTSFPTEKHTVAQPSCTEVPRVATHPSVSHSTLFKSDFNNQPLIGIRPVHYQLLLDFLLSSWSAFRRKSTGSQKLPDI</sequence>
<proteinExistence type="predicted"/>
<feature type="region of interest" description="Disordered" evidence="1">
    <location>
        <begin position="314"/>
        <end position="377"/>
    </location>
</feature>
<feature type="compositionally biased region" description="Basic residues" evidence="1">
    <location>
        <begin position="334"/>
        <end position="347"/>
    </location>
</feature>
<dbReference type="OrthoDB" id="6252524at2759"/>
<reference evidence="2 3" key="1">
    <citation type="journal article" date="2019" name="BMC Genomics">
        <title>New insights from Opisthorchis felineus genome: update on genomics of the epidemiologically important liver flukes.</title>
        <authorList>
            <person name="Ershov N.I."/>
            <person name="Mordvinov V.A."/>
            <person name="Prokhortchouk E.B."/>
            <person name="Pakharukova M.Y."/>
            <person name="Gunbin K.V."/>
            <person name="Ustyantsev K."/>
            <person name="Genaev M.A."/>
            <person name="Blinov A.G."/>
            <person name="Mazur A."/>
            <person name="Boulygina E."/>
            <person name="Tsygankova S."/>
            <person name="Khrameeva E."/>
            <person name="Chekanov N."/>
            <person name="Fan G."/>
            <person name="Xiao A."/>
            <person name="Zhang H."/>
            <person name="Xu X."/>
            <person name="Yang H."/>
            <person name="Solovyev V."/>
            <person name="Lee S.M."/>
            <person name="Liu X."/>
            <person name="Afonnikov D.A."/>
            <person name="Skryabin K.G."/>
        </authorList>
    </citation>
    <scope>NUCLEOTIDE SEQUENCE [LARGE SCALE GENOMIC DNA]</scope>
    <source>
        <strain evidence="2">AK-0245</strain>
        <tissue evidence="2">Whole organism</tissue>
    </source>
</reference>
<gene>
    <name evidence="2" type="ORF">CRM22_009989</name>
</gene>
<feature type="compositionally biased region" description="Polar residues" evidence="1">
    <location>
        <begin position="317"/>
        <end position="328"/>
    </location>
</feature>
<protein>
    <submittedName>
        <fullName evidence="2">Uncharacterized protein</fullName>
    </submittedName>
</protein>
<evidence type="ECO:0000256" key="1">
    <source>
        <dbReference type="SAM" id="MobiDB-lite"/>
    </source>
</evidence>
<accession>A0A4S2L9N9</accession>
<dbReference type="Proteomes" id="UP000308267">
    <property type="component" value="Unassembled WGS sequence"/>
</dbReference>
<feature type="compositionally biased region" description="Polar residues" evidence="1">
    <location>
        <begin position="505"/>
        <end position="521"/>
    </location>
</feature>
<keyword evidence="3" id="KW-1185">Reference proteome</keyword>
<feature type="region of interest" description="Disordered" evidence="1">
    <location>
        <begin position="499"/>
        <end position="566"/>
    </location>
</feature>
<name>A0A4S2L9N9_OPIFE</name>
<organism evidence="2 3">
    <name type="scientific">Opisthorchis felineus</name>
    <dbReference type="NCBI Taxonomy" id="147828"/>
    <lineage>
        <taxon>Eukaryota</taxon>
        <taxon>Metazoa</taxon>
        <taxon>Spiralia</taxon>
        <taxon>Lophotrochozoa</taxon>
        <taxon>Platyhelminthes</taxon>
        <taxon>Trematoda</taxon>
        <taxon>Digenea</taxon>
        <taxon>Opisthorchiida</taxon>
        <taxon>Opisthorchiata</taxon>
        <taxon>Opisthorchiidae</taxon>
        <taxon>Opisthorchis</taxon>
    </lineage>
</organism>
<evidence type="ECO:0000313" key="3">
    <source>
        <dbReference type="Proteomes" id="UP000308267"/>
    </source>
</evidence>
<dbReference type="AlphaFoldDB" id="A0A4S2L9N9"/>